<dbReference type="PANTHER" id="PTHR43550">
    <property type="entry name" value="3-KETODIHYDROSPHINGOSINE REDUCTASE"/>
    <property type="match status" value="1"/>
</dbReference>
<dbReference type="CDD" id="cd08939">
    <property type="entry name" value="KDSR-like_SDR_c"/>
    <property type="match status" value="1"/>
</dbReference>
<evidence type="ECO:0000256" key="3">
    <source>
        <dbReference type="ARBA" id="ARBA00004991"/>
    </source>
</evidence>
<keyword evidence="7" id="KW-0560">Oxidoreductase</keyword>
<comment type="caution">
    <text evidence="13">The sequence shown here is derived from an EMBL/GenBank/DDBJ whole genome shotgun (WGS) entry which is preliminary data.</text>
</comment>
<dbReference type="InterPro" id="IPR045022">
    <property type="entry name" value="KDSR-like"/>
</dbReference>
<dbReference type="InterPro" id="IPR002347">
    <property type="entry name" value="SDR_fam"/>
</dbReference>
<evidence type="ECO:0000256" key="7">
    <source>
        <dbReference type="ARBA" id="ARBA00023002"/>
    </source>
</evidence>
<evidence type="ECO:0000313" key="14">
    <source>
        <dbReference type="Proteomes" id="UP001164286"/>
    </source>
</evidence>
<comment type="subcellular location">
    <subcellularLocation>
        <location evidence="1">Endoplasmic reticulum</location>
    </subcellularLocation>
</comment>
<dbReference type="SUPFAM" id="SSF51735">
    <property type="entry name" value="NAD(P)-binding Rossmann-fold domains"/>
    <property type="match status" value="1"/>
</dbReference>
<dbReference type="PANTHER" id="PTHR43550:SF3">
    <property type="entry name" value="3-KETODIHYDROSPHINGOSINE REDUCTASE"/>
    <property type="match status" value="1"/>
</dbReference>
<organism evidence="13 14">
    <name type="scientific">Dioszegia hungarica</name>
    <dbReference type="NCBI Taxonomy" id="4972"/>
    <lineage>
        <taxon>Eukaryota</taxon>
        <taxon>Fungi</taxon>
        <taxon>Dikarya</taxon>
        <taxon>Basidiomycota</taxon>
        <taxon>Agaricomycotina</taxon>
        <taxon>Tremellomycetes</taxon>
        <taxon>Tremellales</taxon>
        <taxon>Bulleribasidiaceae</taxon>
        <taxon>Dioszegia</taxon>
    </lineage>
</organism>
<dbReference type="EMBL" id="JAKWFO010000007">
    <property type="protein sequence ID" value="KAI9634383.1"/>
    <property type="molecule type" value="Genomic_DNA"/>
</dbReference>
<keyword evidence="8" id="KW-0443">Lipid metabolism</keyword>
<evidence type="ECO:0000256" key="5">
    <source>
        <dbReference type="ARBA" id="ARBA00022857"/>
    </source>
</evidence>
<keyword evidence="12" id="KW-1133">Transmembrane helix</keyword>
<accession>A0AA38H5L3</accession>
<evidence type="ECO:0000256" key="6">
    <source>
        <dbReference type="ARBA" id="ARBA00022919"/>
    </source>
</evidence>
<dbReference type="GO" id="GO:0005789">
    <property type="term" value="C:endoplasmic reticulum membrane"/>
    <property type="evidence" value="ECO:0007669"/>
    <property type="project" value="TreeGrafter"/>
</dbReference>
<dbReference type="GO" id="GO:0006666">
    <property type="term" value="P:3-keto-sphinganine metabolic process"/>
    <property type="evidence" value="ECO:0007669"/>
    <property type="project" value="InterPro"/>
</dbReference>
<evidence type="ECO:0000256" key="10">
    <source>
        <dbReference type="ARBA" id="ARBA00044737"/>
    </source>
</evidence>
<dbReference type="EC" id="1.1.1.102" evidence="9"/>
<evidence type="ECO:0000313" key="13">
    <source>
        <dbReference type="EMBL" id="KAI9634383.1"/>
    </source>
</evidence>
<dbReference type="Pfam" id="PF00106">
    <property type="entry name" value="adh_short"/>
    <property type="match status" value="1"/>
</dbReference>
<protein>
    <recommendedName>
        <fullName evidence="9">3-dehydrosphinganine reductase</fullName>
        <ecNumber evidence="9">1.1.1.102</ecNumber>
    </recommendedName>
</protein>
<keyword evidence="12" id="KW-0812">Transmembrane</keyword>
<keyword evidence="5" id="KW-0521">NADP</keyword>
<dbReference type="GeneID" id="77729042"/>
<name>A0AA38H5L3_9TREE</name>
<comment type="pathway">
    <text evidence="3">Sphingolipid metabolism.</text>
</comment>
<evidence type="ECO:0000256" key="2">
    <source>
        <dbReference type="ARBA" id="ARBA00004760"/>
    </source>
</evidence>
<dbReference type="InterPro" id="IPR036291">
    <property type="entry name" value="NAD(P)-bd_dom_sf"/>
</dbReference>
<comment type="catalytic activity">
    <reaction evidence="11">
        <text>sphinganine + NADP(+) = 3-oxosphinganine + NADPH + H(+)</text>
        <dbReference type="Rhea" id="RHEA:22640"/>
        <dbReference type="ChEBI" id="CHEBI:15378"/>
        <dbReference type="ChEBI" id="CHEBI:57783"/>
        <dbReference type="ChEBI" id="CHEBI:57817"/>
        <dbReference type="ChEBI" id="CHEBI:58299"/>
        <dbReference type="ChEBI" id="CHEBI:58349"/>
        <dbReference type="EC" id="1.1.1.102"/>
    </reaction>
    <physiologicalReaction direction="right-to-left" evidence="11">
        <dbReference type="Rhea" id="RHEA:22642"/>
    </physiologicalReaction>
</comment>
<dbReference type="GO" id="GO:0030148">
    <property type="term" value="P:sphingolipid biosynthetic process"/>
    <property type="evidence" value="ECO:0007669"/>
    <property type="project" value="InterPro"/>
</dbReference>
<dbReference type="GO" id="GO:0047560">
    <property type="term" value="F:3-dehydrosphinganine reductase activity"/>
    <property type="evidence" value="ECO:0007669"/>
    <property type="project" value="UniProtKB-EC"/>
</dbReference>
<keyword evidence="6" id="KW-0746">Sphingolipid metabolism</keyword>
<evidence type="ECO:0000256" key="4">
    <source>
        <dbReference type="ARBA" id="ARBA00022824"/>
    </source>
</evidence>
<evidence type="ECO:0000256" key="9">
    <source>
        <dbReference type="ARBA" id="ARBA00026112"/>
    </source>
</evidence>
<dbReference type="Gene3D" id="3.40.50.720">
    <property type="entry name" value="NAD(P)-binding Rossmann-like Domain"/>
    <property type="match status" value="1"/>
</dbReference>
<keyword evidence="14" id="KW-1185">Reference proteome</keyword>
<evidence type="ECO:0000256" key="8">
    <source>
        <dbReference type="ARBA" id="ARBA00023098"/>
    </source>
</evidence>
<dbReference type="Proteomes" id="UP001164286">
    <property type="component" value="Unassembled WGS sequence"/>
</dbReference>
<reference evidence="13" key="1">
    <citation type="journal article" date="2022" name="G3 (Bethesda)">
        <title>High quality genome of the basidiomycete yeast Dioszegia hungarica PDD-24b-2 isolated from cloud water.</title>
        <authorList>
            <person name="Jarrige D."/>
            <person name="Haridas S."/>
            <person name="Bleykasten-Grosshans C."/>
            <person name="Joly M."/>
            <person name="Nadalig T."/>
            <person name="Sancelme M."/>
            <person name="Vuilleumier S."/>
            <person name="Grigoriev I.V."/>
            <person name="Amato P."/>
            <person name="Bringel F."/>
        </authorList>
    </citation>
    <scope>NUCLEOTIDE SEQUENCE</scope>
    <source>
        <strain evidence="13">PDD-24b-2</strain>
    </source>
</reference>
<dbReference type="FunFam" id="3.40.50.720:FF:000468">
    <property type="entry name" value="Short-chain dehydrogenase, putative"/>
    <property type="match status" value="1"/>
</dbReference>
<evidence type="ECO:0000256" key="12">
    <source>
        <dbReference type="SAM" id="Phobius"/>
    </source>
</evidence>
<comment type="pathway">
    <text evidence="2">Lipid metabolism; sphingolipid metabolism.</text>
</comment>
<proteinExistence type="predicted"/>
<dbReference type="RefSeq" id="XP_052944160.1">
    <property type="nucleotide sequence ID" value="XM_053089837.1"/>
</dbReference>
<evidence type="ECO:0000256" key="1">
    <source>
        <dbReference type="ARBA" id="ARBA00004240"/>
    </source>
</evidence>
<feature type="transmembrane region" description="Helical" evidence="12">
    <location>
        <begin position="303"/>
        <end position="320"/>
    </location>
</feature>
<dbReference type="AlphaFoldDB" id="A0AA38H5L3"/>
<keyword evidence="4" id="KW-0256">Endoplasmic reticulum</keyword>
<dbReference type="PRINTS" id="PR00081">
    <property type="entry name" value="GDHRDH"/>
</dbReference>
<sequence>MSVFVSTLQRLQPGRAVAAFIALASLAATHAFFVEMGIFRKSLDVKGKHCYITGGSSGLGHALALELVKRGAHVTIIARGQARLDAVKAELETHKGPSQIIQAISADLTSPTSSSDALEQAVKAHGGKCPEHIYLCAGHSLPQFFIDASPEELKSGLDETYWVSAYTAHAATKMMVSQRVHGKIVFVSSFVGYISFPGYSPYAPGKYALRALADTLRTELVPHNISVHIFMPASIRSEGWENEELRKPRITKQIEEGDEVLPAGDVAESLIIGIEKGYYQITNVLVTDLMRVLSKGNAPYNNIFMDMIYLIIALVGVPIWSKYVDYLVKKDAPEVRKELKERGFYADPAAASTPK</sequence>
<comment type="function">
    <text evidence="10">Catalyzes the reduction of 3'-oxosphinganine (3-ketodihydrosphingosine/KDS) to sphinganine (dihydrosphingosine/DHS), the second step of de novo sphingolipid biosynthesis.</text>
</comment>
<gene>
    <name evidence="13" type="ORF">MKK02DRAFT_37914</name>
</gene>
<keyword evidence="12" id="KW-0472">Membrane</keyword>
<evidence type="ECO:0000256" key="11">
    <source>
        <dbReference type="ARBA" id="ARBA00048930"/>
    </source>
</evidence>